<organism evidence="1 2">
    <name type="scientific">Bacillus coahuilensis p1.1.43</name>
    <dbReference type="NCBI Taxonomy" id="1150625"/>
    <lineage>
        <taxon>Bacteria</taxon>
        <taxon>Bacillati</taxon>
        <taxon>Bacillota</taxon>
        <taxon>Bacilli</taxon>
        <taxon>Bacillales</taxon>
        <taxon>Bacillaceae</taxon>
        <taxon>Bacillus</taxon>
    </lineage>
</organism>
<evidence type="ECO:0000313" key="2">
    <source>
        <dbReference type="Proteomes" id="UP000074108"/>
    </source>
</evidence>
<comment type="caution">
    <text evidence="1">The sequence shown here is derived from an EMBL/GenBank/DDBJ whole genome shotgun (WGS) entry which is preliminary data.</text>
</comment>
<dbReference type="EMBL" id="LDYG01000023">
    <property type="protein sequence ID" value="KUP07325.1"/>
    <property type="molecule type" value="Genomic_DNA"/>
</dbReference>
<protein>
    <recommendedName>
        <fullName evidence="3">DUF177 domain-containing protein</fullName>
    </recommendedName>
</protein>
<dbReference type="OrthoDB" id="9790372at2"/>
<accession>A0A147KA35</accession>
<name>A0A147KA35_9BACI</name>
<dbReference type="AlphaFoldDB" id="A0A147KA35"/>
<dbReference type="RefSeq" id="WP_010171865.1">
    <property type="nucleotide sequence ID" value="NZ_LDYG01000023.1"/>
</dbReference>
<dbReference type="InterPro" id="IPR003772">
    <property type="entry name" value="YceD"/>
</dbReference>
<reference evidence="1 2" key="1">
    <citation type="journal article" date="2016" name="Front. Microbiol.">
        <title>Microevolution Analysis of Bacillus coahuilensis Unveils Differences in Phosphorus Acquisition Strategies and Their Regulation.</title>
        <authorList>
            <person name="Gomez-Lunar Z."/>
            <person name="Hernandez-Gonzalez I."/>
            <person name="Rodriguez-Torres M.D."/>
            <person name="Souza V."/>
            <person name="Olmedo-Alvarez G."/>
        </authorList>
    </citation>
    <scope>NUCLEOTIDE SEQUENCE [LARGE SCALE GENOMIC DNA]</scope>
    <source>
        <strain evidence="2">p1.1.43</strain>
    </source>
</reference>
<sequence length="179" mass="20641">MKWSIIQLQKYRSEGLAIDEHVNMDSVKNIEKDIRSLSPFHVTGHADIRPKQVTFHLNIKGEMILPCSRTLADVHFPLNIQTTETFIVEDNLYDDDTEVDEVHRVNGEVIDLTPVIEELIVLEVPLQVFSEQALDAELPSGKDWEVVTEEKIQEDSQDEEKQKVDPRLRDLAKFFETDS</sequence>
<gene>
    <name evidence="1" type="ORF">Q75_05575</name>
</gene>
<evidence type="ECO:0008006" key="3">
    <source>
        <dbReference type="Google" id="ProtNLM"/>
    </source>
</evidence>
<dbReference type="PATRIC" id="fig|1150625.3.peg.1168"/>
<dbReference type="Proteomes" id="UP000074108">
    <property type="component" value="Unassembled WGS sequence"/>
</dbReference>
<evidence type="ECO:0000313" key="1">
    <source>
        <dbReference type="EMBL" id="KUP07325.1"/>
    </source>
</evidence>
<dbReference type="Pfam" id="PF02620">
    <property type="entry name" value="YceD"/>
    <property type="match status" value="1"/>
</dbReference>
<keyword evidence="2" id="KW-1185">Reference proteome</keyword>
<dbReference type="STRING" id="1150625.Q75_05575"/>
<proteinExistence type="predicted"/>